<reference evidence="1" key="1">
    <citation type="journal article" date="2023" name="G3 (Bethesda)">
        <title>A reference genome for the long-term kleptoplast-retaining sea slug Elysia crispata morphotype clarki.</title>
        <authorList>
            <person name="Eastman K.E."/>
            <person name="Pendleton A.L."/>
            <person name="Shaikh M.A."/>
            <person name="Suttiyut T."/>
            <person name="Ogas R."/>
            <person name="Tomko P."/>
            <person name="Gavelis G."/>
            <person name="Widhalm J.R."/>
            <person name="Wisecaver J.H."/>
        </authorList>
    </citation>
    <scope>NUCLEOTIDE SEQUENCE</scope>
    <source>
        <strain evidence="1">ECLA1</strain>
    </source>
</reference>
<proteinExistence type="predicted"/>
<name>A0AAE1AUK6_9GAST</name>
<gene>
    <name evidence="1" type="ORF">RRG08_014801</name>
</gene>
<sequence length="97" mass="11376">MKNVSAYSRDKLIIMQLRNKVMHDVCQDRELTAILNMYSIREMRLQQLSFVSIGKVMKSDFGKQQPPNGYHQNCNKEKQFPKATRLAFNWHAGDETK</sequence>
<accession>A0AAE1AUK6</accession>
<dbReference type="Proteomes" id="UP001283361">
    <property type="component" value="Unassembled WGS sequence"/>
</dbReference>
<organism evidence="1 2">
    <name type="scientific">Elysia crispata</name>
    <name type="common">lettuce slug</name>
    <dbReference type="NCBI Taxonomy" id="231223"/>
    <lineage>
        <taxon>Eukaryota</taxon>
        <taxon>Metazoa</taxon>
        <taxon>Spiralia</taxon>
        <taxon>Lophotrochozoa</taxon>
        <taxon>Mollusca</taxon>
        <taxon>Gastropoda</taxon>
        <taxon>Heterobranchia</taxon>
        <taxon>Euthyneura</taxon>
        <taxon>Panpulmonata</taxon>
        <taxon>Sacoglossa</taxon>
        <taxon>Placobranchoidea</taxon>
        <taxon>Plakobranchidae</taxon>
        <taxon>Elysia</taxon>
    </lineage>
</organism>
<evidence type="ECO:0000313" key="2">
    <source>
        <dbReference type="Proteomes" id="UP001283361"/>
    </source>
</evidence>
<dbReference type="AlphaFoldDB" id="A0AAE1AUK6"/>
<evidence type="ECO:0000313" key="1">
    <source>
        <dbReference type="EMBL" id="KAK3793581.1"/>
    </source>
</evidence>
<comment type="caution">
    <text evidence="1">The sequence shown here is derived from an EMBL/GenBank/DDBJ whole genome shotgun (WGS) entry which is preliminary data.</text>
</comment>
<keyword evidence="2" id="KW-1185">Reference proteome</keyword>
<protein>
    <submittedName>
        <fullName evidence="1">Uncharacterized protein</fullName>
    </submittedName>
</protein>
<dbReference type="EMBL" id="JAWDGP010001211">
    <property type="protein sequence ID" value="KAK3793581.1"/>
    <property type="molecule type" value="Genomic_DNA"/>
</dbReference>